<dbReference type="RefSeq" id="WP_197439952.1">
    <property type="nucleotide sequence ID" value="NZ_CP036316.1"/>
</dbReference>
<evidence type="ECO:0000256" key="1">
    <source>
        <dbReference type="ARBA" id="ARBA00023015"/>
    </source>
</evidence>
<dbReference type="GO" id="GO:0003700">
    <property type="term" value="F:DNA-binding transcription factor activity"/>
    <property type="evidence" value="ECO:0007669"/>
    <property type="project" value="InterPro"/>
</dbReference>
<dbReference type="Gene3D" id="1.20.120.530">
    <property type="entry name" value="GntR ligand-binding domain-like"/>
    <property type="match status" value="1"/>
</dbReference>
<proteinExistence type="predicted"/>
<keyword evidence="3" id="KW-0804">Transcription</keyword>
<keyword evidence="1" id="KW-0805">Transcription regulation</keyword>
<dbReference type="InterPro" id="IPR000524">
    <property type="entry name" value="Tscrpt_reg_HTH_GntR"/>
</dbReference>
<evidence type="ECO:0000313" key="5">
    <source>
        <dbReference type="EMBL" id="QDT63881.1"/>
    </source>
</evidence>
<protein>
    <submittedName>
        <fullName evidence="5">Putative HTH-type transcriptional regulator YdfH</fullName>
    </submittedName>
</protein>
<dbReference type="InterPro" id="IPR011711">
    <property type="entry name" value="GntR_C"/>
</dbReference>
<dbReference type="Pfam" id="PF00392">
    <property type="entry name" value="GntR"/>
    <property type="match status" value="1"/>
</dbReference>
<dbReference type="AlphaFoldDB" id="A0A517T698"/>
<organism evidence="5 6">
    <name type="scientific">Calycomorphotria hydatis</name>
    <dbReference type="NCBI Taxonomy" id="2528027"/>
    <lineage>
        <taxon>Bacteria</taxon>
        <taxon>Pseudomonadati</taxon>
        <taxon>Planctomycetota</taxon>
        <taxon>Planctomycetia</taxon>
        <taxon>Planctomycetales</taxon>
        <taxon>Planctomycetaceae</taxon>
        <taxon>Calycomorphotria</taxon>
    </lineage>
</organism>
<evidence type="ECO:0000256" key="3">
    <source>
        <dbReference type="ARBA" id="ARBA00023163"/>
    </source>
</evidence>
<evidence type="ECO:0000259" key="4">
    <source>
        <dbReference type="PROSITE" id="PS50949"/>
    </source>
</evidence>
<evidence type="ECO:0000313" key="6">
    <source>
        <dbReference type="Proteomes" id="UP000319976"/>
    </source>
</evidence>
<dbReference type="Gene3D" id="1.10.10.10">
    <property type="entry name" value="Winged helix-like DNA-binding domain superfamily/Winged helix DNA-binding domain"/>
    <property type="match status" value="1"/>
</dbReference>
<dbReference type="PANTHER" id="PTHR43537">
    <property type="entry name" value="TRANSCRIPTIONAL REGULATOR, GNTR FAMILY"/>
    <property type="match status" value="1"/>
</dbReference>
<accession>A0A517T698</accession>
<dbReference type="PANTHER" id="PTHR43537:SF5">
    <property type="entry name" value="UXU OPERON TRANSCRIPTIONAL REGULATOR"/>
    <property type="match status" value="1"/>
</dbReference>
<keyword evidence="6" id="KW-1185">Reference proteome</keyword>
<name>A0A517T698_9PLAN</name>
<dbReference type="SUPFAM" id="SSF48008">
    <property type="entry name" value="GntR ligand-binding domain-like"/>
    <property type="match status" value="1"/>
</dbReference>
<dbReference type="PROSITE" id="PS50949">
    <property type="entry name" value="HTH_GNTR"/>
    <property type="match status" value="1"/>
</dbReference>
<dbReference type="InterPro" id="IPR036390">
    <property type="entry name" value="WH_DNA-bd_sf"/>
</dbReference>
<feature type="domain" description="HTH gntR-type" evidence="4">
    <location>
        <begin position="3"/>
        <end position="70"/>
    </location>
</feature>
<dbReference type="GO" id="GO:0003677">
    <property type="term" value="F:DNA binding"/>
    <property type="evidence" value="ECO:0007669"/>
    <property type="project" value="UniProtKB-KW"/>
</dbReference>
<dbReference type="Proteomes" id="UP000319976">
    <property type="component" value="Chromosome"/>
</dbReference>
<evidence type="ECO:0000256" key="2">
    <source>
        <dbReference type="ARBA" id="ARBA00023125"/>
    </source>
</evidence>
<dbReference type="Pfam" id="PF07729">
    <property type="entry name" value="FCD"/>
    <property type="match status" value="1"/>
</dbReference>
<sequence length="256" mass="29372">MPDSFSNRAYEYIQGKVLRNELLPDTRLSENKIAKELGISRTPVREAIGLLANEGVLYQLPSRGTFVARPSRQQLVDTFEVRLAMECFAATKAAGQMKQTQIQELTQQWRQMITAAHDFRLTGERVMSGTPLKLFLEADMRFHNLILEATGNRLILKIVADAHVRSRVFGFSFCERDLSHIAKVCLCHGRICRAIRRRDGQSAAKFMELHIRESFQDALNNYDQQQAADDYSESRWLKTSEQTRVLLSDLRHLVQT</sequence>
<dbReference type="InterPro" id="IPR008920">
    <property type="entry name" value="TF_FadR/GntR_C"/>
</dbReference>
<dbReference type="SMART" id="SM00895">
    <property type="entry name" value="FCD"/>
    <property type="match status" value="1"/>
</dbReference>
<dbReference type="SMART" id="SM00345">
    <property type="entry name" value="HTH_GNTR"/>
    <property type="match status" value="1"/>
</dbReference>
<dbReference type="PRINTS" id="PR00035">
    <property type="entry name" value="HTHGNTR"/>
</dbReference>
<dbReference type="KEGG" id="chya:V22_11070"/>
<keyword evidence="2" id="KW-0238">DNA-binding</keyword>
<dbReference type="SUPFAM" id="SSF46785">
    <property type="entry name" value="Winged helix' DNA-binding domain"/>
    <property type="match status" value="1"/>
</dbReference>
<dbReference type="CDD" id="cd07377">
    <property type="entry name" value="WHTH_GntR"/>
    <property type="match status" value="1"/>
</dbReference>
<reference evidence="5 6" key="1">
    <citation type="submission" date="2019-02" db="EMBL/GenBank/DDBJ databases">
        <title>Deep-cultivation of Planctomycetes and their phenomic and genomic characterization uncovers novel biology.</title>
        <authorList>
            <person name="Wiegand S."/>
            <person name="Jogler M."/>
            <person name="Boedeker C."/>
            <person name="Pinto D."/>
            <person name="Vollmers J."/>
            <person name="Rivas-Marin E."/>
            <person name="Kohn T."/>
            <person name="Peeters S.H."/>
            <person name="Heuer A."/>
            <person name="Rast P."/>
            <person name="Oberbeckmann S."/>
            <person name="Bunk B."/>
            <person name="Jeske O."/>
            <person name="Meyerdierks A."/>
            <person name="Storesund J.E."/>
            <person name="Kallscheuer N."/>
            <person name="Luecker S."/>
            <person name="Lage O.M."/>
            <person name="Pohl T."/>
            <person name="Merkel B.J."/>
            <person name="Hornburger P."/>
            <person name="Mueller R.-W."/>
            <person name="Bruemmer F."/>
            <person name="Labrenz M."/>
            <person name="Spormann A.M."/>
            <person name="Op den Camp H."/>
            <person name="Overmann J."/>
            <person name="Amann R."/>
            <person name="Jetten M.S.M."/>
            <person name="Mascher T."/>
            <person name="Medema M.H."/>
            <person name="Devos D.P."/>
            <person name="Kaster A.-K."/>
            <person name="Ovreas L."/>
            <person name="Rohde M."/>
            <person name="Galperin M.Y."/>
            <person name="Jogler C."/>
        </authorList>
    </citation>
    <scope>NUCLEOTIDE SEQUENCE [LARGE SCALE GENOMIC DNA]</scope>
    <source>
        <strain evidence="5 6">V22</strain>
    </source>
</reference>
<dbReference type="InterPro" id="IPR036388">
    <property type="entry name" value="WH-like_DNA-bd_sf"/>
</dbReference>
<gene>
    <name evidence="5" type="primary">ydfH_1</name>
    <name evidence="5" type="ORF">V22_11070</name>
</gene>
<dbReference type="EMBL" id="CP036316">
    <property type="protein sequence ID" value="QDT63881.1"/>
    <property type="molecule type" value="Genomic_DNA"/>
</dbReference>